<evidence type="ECO:0000313" key="2">
    <source>
        <dbReference type="Proteomes" id="UP000037035"/>
    </source>
</evidence>
<protein>
    <submittedName>
        <fullName evidence="1">Uncharacterized protein</fullName>
    </submittedName>
</protein>
<evidence type="ECO:0000313" key="1">
    <source>
        <dbReference type="EMBL" id="KNZ61987.1"/>
    </source>
</evidence>
<comment type="caution">
    <text evidence="1">The sequence shown here is derived from an EMBL/GenBank/DDBJ whole genome shotgun (WGS) entry which is preliminary data.</text>
</comment>
<keyword evidence="2" id="KW-1185">Reference proteome</keyword>
<dbReference type="OrthoDB" id="2506816at2759"/>
<sequence length="146" mass="15887">MLVERMLRFASDDQPASESWLARFCSIMSDIERAKLNINEFGGLFLQVLAKAPPGTDLKNFEYSISQPLDDMATVPTFGQVTTVIQSALSKVSKTSCTTLSPGTIPSDVEICGAAFESLRQRLAFHSPNSTPCCFSTISFPARATI</sequence>
<dbReference type="EMBL" id="LAVV01003654">
    <property type="protein sequence ID" value="KNZ61987.1"/>
    <property type="molecule type" value="Genomic_DNA"/>
</dbReference>
<accession>A0A0L6VN36</accession>
<dbReference type="VEuPathDB" id="FungiDB:VP01_1328g7"/>
<gene>
    <name evidence="1" type="ORF">VP01_1328g7</name>
</gene>
<dbReference type="AlphaFoldDB" id="A0A0L6VN36"/>
<dbReference type="Proteomes" id="UP000037035">
    <property type="component" value="Unassembled WGS sequence"/>
</dbReference>
<organism evidence="1 2">
    <name type="scientific">Puccinia sorghi</name>
    <dbReference type="NCBI Taxonomy" id="27349"/>
    <lineage>
        <taxon>Eukaryota</taxon>
        <taxon>Fungi</taxon>
        <taxon>Dikarya</taxon>
        <taxon>Basidiomycota</taxon>
        <taxon>Pucciniomycotina</taxon>
        <taxon>Pucciniomycetes</taxon>
        <taxon>Pucciniales</taxon>
        <taxon>Pucciniaceae</taxon>
        <taxon>Puccinia</taxon>
    </lineage>
</organism>
<name>A0A0L6VN36_9BASI</name>
<proteinExistence type="predicted"/>
<reference evidence="1 2" key="1">
    <citation type="submission" date="2015-08" db="EMBL/GenBank/DDBJ databases">
        <title>Next Generation Sequencing and Analysis of the Genome of Puccinia sorghi L Schw, the Causal Agent of Maize Common Rust.</title>
        <authorList>
            <person name="Rochi L."/>
            <person name="Burguener G."/>
            <person name="Darino M."/>
            <person name="Turjanski A."/>
            <person name="Kreff E."/>
            <person name="Dieguez M.J."/>
            <person name="Sacco F."/>
        </authorList>
    </citation>
    <scope>NUCLEOTIDE SEQUENCE [LARGE SCALE GENOMIC DNA]</scope>
    <source>
        <strain evidence="1 2">RO10H11247</strain>
    </source>
</reference>